<evidence type="ECO:0000313" key="3">
    <source>
        <dbReference type="Proteomes" id="UP001646157"/>
    </source>
</evidence>
<comment type="caution">
    <text evidence="2">The sequence shown here is derived from an EMBL/GenBank/DDBJ whole genome shotgun (WGS) entry which is preliminary data.</text>
</comment>
<evidence type="ECO:0000313" key="2">
    <source>
        <dbReference type="EMBL" id="MBM7588337.1"/>
    </source>
</evidence>
<evidence type="ECO:0000259" key="1">
    <source>
        <dbReference type="PROSITE" id="PS50151"/>
    </source>
</evidence>
<dbReference type="InterPro" id="IPR036802">
    <property type="entry name" value="ATP-guanido_PTrfase_N_sf"/>
</dbReference>
<dbReference type="Proteomes" id="UP001646157">
    <property type="component" value="Unassembled WGS sequence"/>
</dbReference>
<reference evidence="2 3" key="1">
    <citation type="submission" date="2021-01" db="EMBL/GenBank/DDBJ databases">
        <title>Genomic Encyclopedia of Type Strains, Phase IV (KMG-IV): sequencing the most valuable type-strain genomes for metagenomic binning, comparative biology and taxonomic classification.</title>
        <authorList>
            <person name="Goeker M."/>
        </authorList>
    </citation>
    <scope>NUCLEOTIDE SEQUENCE [LARGE SCALE GENOMIC DNA]</scope>
    <source>
        <strain evidence="2 3">DSM 24834</strain>
    </source>
</reference>
<keyword evidence="2" id="KW-0808">Transferase</keyword>
<dbReference type="Gene3D" id="4.10.860.10">
    <property type="entry name" value="UVR domain"/>
    <property type="match status" value="1"/>
</dbReference>
<dbReference type="SUPFAM" id="SSF48034">
    <property type="entry name" value="Guanido kinase N-terminal domain"/>
    <property type="match status" value="1"/>
</dbReference>
<dbReference type="GO" id="GO:0016301">
    <property type="term" value="F:kinase activity"/>
    <property type="evidence" value="ECO:0007669"/>
    <property type="project" value="UniProtKB-KW"/>
</dbReference>
<sequence length="180" mass="20197">MNCQECNERPATLRFTQVVNGEKTEVHLCEGCAQGKGEMFMFGGSPGFSVNNLLAGLFNMNAAMQKPTEEPFSSSSVLQCNKCKMTFDKFVEVGRFGCANCYETFKDYLDPILKRVHSGNVEHHGKIPQRIGGEIHVKKKILQLKAHLQELIQQEEFEKAAEIRDEVRSLEKNLKNGGGQ</sequence>
<dbReference type="SUPFAM" id="SSF46600">
    <property type="entry name" value="C-terminal UvrC-binding domain of UvrB"/>
    <property type="match status" value="1"/>
</dbReference>
<dbReference type="RefSeq" id="WP_205176147.1">
    <property type="nucleotide sequence ID" value="NZ_JAFBDZ010000010.1"/>
</dbReference>
<dbReference type="PANTHER" id="PTHR38430">
    <property type="entry name" value="PROTEIN-ARGININE KINASE ACTIVATOR PROTEIN"/>
    <property type="match status" value="1"/>
</dbReference>
<gene>
    <name evidence="2" type="ORF">JOC86_004935</name>
</gene>
<feature type="domain" description="UVR" evidence="1">
    <location>
        <begin position="138"/>
        <end position="173"/>
    </location>
</feature>
<dbReference type="EMBL" id="JAFBDZ010000010">
    <property type="protein sequence ID" value="MBM7588337.1"/>
    <property type="molecule type" value="Genomic_DNA"/>
</dbReference>
<keyword evidence="2" id="KW-0418">Kinase</keyword>
<dbReference type="PROSITE" id="PS50151">
    <property type="entry name" value="UVR"/>
    <property type="match status" value="1"/>
</dbReference>
<dbReference type="PANTHER" id="PTHR38430:SF1">
    <property type="entry name" value="PROTEIN-ARGININE KINASE ACTIVATOR PROTEIN"/>
    <property type="match status" value="1"/>
</dbReference>
<dbReference type="Pfam" id="PF02151">
    <property type="entry name" value="UVR"/>
    <property type="match status" value="1"/>
</dbReference>
<dbReference type="InterPro" id="IPR001943">
    <property type="entry name" value="UVR_dom"/>
</dbReference>
<proteinExistence type="predicted"/>
<organism evidence="2 3">
    <name type="scientific">Rossellomorea pakistanensis</name>
    <dbReference type="NCBI Taxonomy" id="992288"/>
    <lineage>
        <taxon>Bacteria</taxon>
        <taxon>Bacillati</taxon>
        <taxon>Bacillota</taxon>
        <taxon>Bacilli</taxon>
        <taxon>Bacillales</taxon>
        <taxon>Bacillaceae</taxon>
        <taxon>Rossellomorea</taxon>
    </lineage>
</organism>
<dbReference type="InterPro" id="IPR025542">
    <property type="entry name" value="YacH"/>
</dbReference>
<name>A0ABS2NKE8_9BACI</name>
<dbReference type="InterPro" id="IPR036876">
    <property type="entry name" value="UVR_dom_sf"/>
</dbReference>
<accession>A0ABS2NKE8</accession>
<dbReference type="PIRSF" id="PIRSF015034">
    <property type="entry name" value="YacH"/>
    <property type="match status" value="1"/>
</dbReference>
<keyword evidence="3" id="KW-1185">Reference proteome</keyword>
<protein>
    <submittedName>
        <fullName evidence="2">Protein arginine kinase activator</fullName>
    </submittedName>
</protein>